<sequence>MELLASVHFTLPRIGSGIGGFAESLGRSPAGETARARLGEFEDYSDFADLIKFTDSG</sequence>
<dbReference type="Proteomes" id="UP000316770">
    <property type="component" value="Chromosome"/>
</dbReference>
<dbReference type="AlphaFoldDB" id="A0A518IRW6"/>
<reference evidence="1 2" key="1">
    <citation type="submission" date="2019-02" db="EMBL/GenBank/DDBJ databases">
        <title>Deep-cultivation of Planctomycetes and their phenomic and genomic characterization uncovers novel biology.</title>
        <authorList>
            <person name="Wiegand S."/>
            <person name="Jogler M."/>
            <person name="Boedeker C."/>
            <person name="Pinto D."/>
            <person name="Vollmers J."/>
            <person name="Rivas-Marin E."/>
            <person name="Kohn T."/>
            <person name="Peeters S.H."/>
            <person name="Heuer A."/>
            <person name="Rast P."/>
            <person name="Oberbeckmann S."/>
            <person name="Bunk B."/>
            <person name="Jeske O."/>
            <person name="Meyerdierks A."/>
            <person name="Storesund J.E."/>
            <person name="Kallscheuer N."/>
            <person name="Luecker S."/>
            <person name="Lage O.M."/>
            <person name="Pohl T."/>
            <person name="Merkel B.J."/>
            <person name="Hornburger P."/>
            <person name="Mueller R.-W."/>
            <person name="Bruemmer F."/>
            <person name="Labrenz M."/>
            <person name="Spormann A.M."/>
            <person name="Op den Camp H."/>
            <person name="Overmann J."/>
            <person name="Amann R."/>
            <person name="Jetten M.S.M."/>
            <person name="Mascher T."/>
            <person name="Medema M.H."/>
            <person name="Devos D.P."/>
            <person name="Kaster A.-K."/>
            <person name="Ovreas L."/>
            <person name="Rohde M."/>
            <person name="Galperin M.Y."/>
            <person name="Jogler C."/>
        </authorList>
    </citation>
    <scope>NUCLEOTIDE SEQUENCE [LARGE SCALE GENOMIC DNA]</scope>
    <source>
        <strain evidence="1 2">Mal33</strain>
    </source>
</reference>
<keyword evidence="2" id="KW-1185">Reference proteome</keyword>
<evidence type="ECO:0000313" key="1">
    <source>
        <dbReference type="EMBL" id="QDV55835.1"/>
    </source>
</evidence>
<organism evidence="1 2">
    <name type="scientific">Rosistilla oblonga</name>
    <dbReference type="NCBI Taxonomy" id="2527990"/>
    <lineage>
        <taxon>Bacteria</taxon>
        <taxon>Pseudomonadati</taxon>
        <taxon>Planctomycetota</taxon>
        <taxon>Planctomycetia</taxon>
        <taxon>Pirellulales</taxon>
        <taxon>Pirellulaceae</taxon>
        <taxon>Rosistilla</taxon>
    </lineage>
</organism>
<evidence type="ECO:0000313" key="2">
    <source>
        <dbReference type="Proteomes" id="UP000316770"/>
    </source>
</evidence>
<proteinExistence type="predicted"/>
<accession>A0A518IRW6</accession>
<name>A0A518IRW6_9BACT</name>
<gene>
    <name evidence="1" type="ORF">Mal33_18140</name>
</gene>
<dbReference type="EMBL" id="CP036318">
    <property type="protein sequence ID" value="QDV55835.1"/>
    <property type="molecule type" value="Genomic_DNA"/>
</dbReference>
<protein>
    <submittedName>
        <fullName evidence="1">Uncharacterized protein</fullName>
    </submittedName>
</protein>